<feature type="signal peptide" evidence="3">
    <location>
        <begin position="1"/>
        <end position="27"/>
    </location>
</feature>
<dbReference type="Proteomes" id="UP000315010">
    <property type="component" value="Unassembled WGS sequence"/>
</dbReference>
<keyword evidence="3" id="KW-0732">Signal</keyword>
<evidence type="ECO:0000256" key="3">
    <source>
        <dbReference type="SAM" id="SignalP"/>
    </source>
</evidence>
<protein>
    <recommendedName>
        <fullName evidence="6">Chromosome partition protein Smc</fullName>
    </recommendedName>
</protein>
<evidence type="ECO:0000313" key="4">
    <source>
        <dbReference type="EMBL" id="TWT82911.1"/>
    </source>
</evidence>
<feature type="compositionally biased region" description="Polar residues" evidence="2">
    <location>
        <begin position="44"/>
        <end position="57"/>
    </location>
</feature>
<feature type="region of interest" description="Disordered" evidence="2">
    <location>
        <begin position="34"/>
        <end position="60"/>
    </location>
</feature>
<keyword evidence="1" id="KW-0175">Coiled coil</keyword>
<dbReference type="EMBL" id="SJPJ01000001">
    <property type="protein sequence ID" value="TWT82911.1"/>
    <property type="molecule type" value="Genomic_DNA"/>
</dbReference>
<evidence type="ECO:0008006" key="6">
    <source>
        <dbReference type="Google" id="ProtNLM"/>
    </source>
</evidence>
<evidence type="ECO:0000256" key="1">
    <source>
        <dbReference type="SAM" id="Coils"/>
    </source>
</evidence>
<evidence type="ECO:0000256" key="2">
    <source>
        <dbReference type="SAM" id="MobiDB-lite"/>
    </source>
</evidence>
<organism evidence="4 5">
    <name type="scientific">Novipirellula herctigrandis</name>
    <dbReference type="NCBI Taxonomy" id="2527986"/>
    <lineage>
        <taxon>Bacteria</taxon>
        <taxon>Pseudomonadati</taxon>
        <taxon>Planctomycetota</taxon>
        <taxon>Planctomycetia</taxon>
        <taxon>Pirellulales</taxon>
        <taxon>Pirellulaceae</taxon>
        <taxon>Novipirellula</taxon>
    </lineage>
</organism>
<dbReference type="AlphaFoldDB" id="A0A5C5Z7V2"/>
<keyword evidence="5" id="KW-1185">Reference proteome</keyword>
<gene>
    <name evidence="4" type="ORF">CA13_43740</name>
</gene>
<name>A0A5C5Z7V2_9BACT</name>
<dbReference type="OrthoDB" id="264011at2"/>
<evidence type="ECO:0000313" key="5">
    <source>
        <dbReference type="Proteomes" id="UP000315010"/>
    </source>
</evidence>
<dbReference type="RefSeq" id="WP_146399716.1">
    <property type="nucleotide sequence ID" value="NZ_SJPJ01000001.1"/>
</dbReference>
<feature type="coiled-coil region" evidence="1">
    <location>
        <begin position="166"/>
        <end position="204"/>
    </location>
</feature>
<comment type="caution">
    <text evidence="4">The sequence shown here is derived from an EMBL/GenBank/DDBJ whole genome shotgun (WGS) entry which is preliminary data.</text>
</comment>
<sequence precursor="true">MKVDRRDTWTQASVVTAMLLCCSLASAVDRIDSSASETAERQTSKATKSQNENNTRTVQRKPELVAMEVVAMQLVDEHLQELKGMLDQLRTRNPNHYRIAIRDLSRAAKRLENAKKRGEQLFEIEIELLKAQTHATLLTAKLKVNDNNPLRKELREATDRLVHAQINRAEFDVQIMTQRIEKAMQQLETAERLLETKKTNHEEDIEKTYRSFLNRVGLSADNPSDASP</sequence>
<reference evidence="4 5" key="1">
    <citation type="submission" date="2019-02" db="EMBL/GenBank/DDBJ databases">
        <title>Deep-cultivation of Planctomycetes and their phenomic and genomic characterization uncovers novel biology.</title>
        <authorList>
            <person name="Wiegand S."/>
            <person name="Jogler M."/>
            <person name="Boedeker C."/>
            <person name="Pinto D."/>
            <person name="Vollmers J."/>
            <person name="Rivas-Marin E."/>
            <person name="Kohn T."/>
            <person name="Peeters S.H."/>
            <person name="Heuer A."/>
            <person name="Rast P."/>
            <person name="Oberbeckmann S."/>
            <person name="Bunk B."/>
            <person name="Jeske O."/>
            <person name="Meyerdierks A."/>
            <person name="Storesund J.E."/>
            <person name="Kallscheuer N."/>
            <person name="Luecker S."/>
            <person name="Lage O.M."/>
            <person name="Pohl T."/>
            <person name="Merkel B.J."/>
            <person name="Hornburger P."/>
            <person name="Mueller R.-W."/>
            <person name="Bruemmer F."/>
            <person name="Labrenz M."/>
            <person name="Spormann A.M."/>
            <person name="Op Den Camp H."/>
            <person name="Overmann J."/>
            <person name="Amann R."/>
            <person name="Jetten M.S.M."/>
            <person name="Mascher T."/>
            <person name="Medema M.H."/>
            <person name="Devos D.P."/>
            <person name="Kaster A.-K."/>
            <person name="Ovreas L."/>
            <person name="Rohde M."/>
            <person name="Galperin M.Y."/>
            <person name="Jogler C."/>
        </authorList>
    </citation>
    <scope>NUCLEOTIDE SEQUENCE [LARGE SCALE GENOMIC DNA]</scope>
    <source>
        <strain evidence="4 5">CA13</strain>
    </source>
</reference>
<accession>A0A5C5Z7V2</accession>
<proteinExistence type="predicted"/>
<feature type="chain" id="PRO_5022940452" description="Chromosome partition protein Smc" evidence="3">
    <location>
        <begin position="28"/>
        <end position="228"/>
    </location>
</feature>
<feature type="coiled-coil region" evidence="1">
    <location>
        <begin position="72"/>
        <end position="121"/>
    </location>
</feature>